<name>A0A382TE15_9ZZZZ</name>
<dbReference type="AlphaFoldDB" id="A0A382TE15"/>
<evidence type="ECO:0000313" key="1">
    <source>
        <dbReference type="EMBL" id="SVD20360.1"/>
    </source>
</evidence>
<dbReference type="SUPFAM" id="SSF50998">
    <property type="entry name" value="Quinoprotein alcohol dehydrogenase-like"/>
    <property type="match status" value="1"/>
</dbReference>
<reference evidence="1" key="1">
    <citation type="submission" date="2018-05" db="EMBL/GenBank/DDBJ databases">
        <authorList>
            <person name="Lanie J.A."/>
            <person name="Ng W.-L."/>
            <person name="Kazmierczak K.M."/>
            <person name="Andrzejewski T.M."/>
            <person name="Davidsen T.M."/>
            <person name="Wayne K.J."/>
            <person name="Tettelin H."/>
            <person name="Glass J.I."/>
            <person name="Rusch D."/>
            <person name="Podicherti R."/>
            <person name="Tsui H.-C.T."/>
            <person name="Winkler M.E."/>
        </authorList>
    </citation>
    <scope>NUCLEOTIDE SEQUENCE</scope>
</reference>
<organism evidence="1">
    <name type="scientific">marine metagenome</name>
    <dbReference type="NCBI Taxonomy" id="408172"/>
    <lineage>
        <taxon>unclassified sequences</taxon>
        <taxon>metagenomes</taxon>
        <taxon>ecological metagenomes</taxon>
    </lineage>
</organism>
<protein>
    <submittedName>
        <fullName evidence="1">Uncharacterized protein</fullName>
    </submittedName>
</protein>
<sequence>KAHKGYCLVLGSRQADLAASVARLSDLRVILSEAKADKVDKLCRDLAAAGLYGNEIVVHQLESSTTLPYADHIFNLVIAPEGNLPEDELLRVLRPKDGAALLGLKLDKALVKPPLEGAGEWTHLYAEPGNTACSRDQNIGADLALQWFGRPGPERLLDRHHRSVSPLYKNGFLFIPGNERVFGVDGYNGTVLWETEVPESRRIAIMRDCGSMAVGDDFIYVASGSECLALKVRTGEVSRRISIPDETLATSHEWGYLAKVGGLLLGSAVKKGGIRRKYGDEGIRETYWDNRPPVCSDLLYAI</sequence>
<dbReference type="EMBL" id="UINC01135919">
    <property type="protein sequence ID" value="SVD20360.1"/>
    <property type="molecule type" value="Genomic_DNA"/>
</dbReference>
<dbReference type="InterPro" id="IPR015943">
    <property type="entry name" value="WD40/YVTN_repeat-like_dom_sf"/>
</dbReference>
<proteinExistence type="predicted"/>
<dbReference type="InterPro" id="IPR011047">
    <property type="entry name" value="Quinoprotein_ADH-like_sf"/>
</dbReference>
<accession>A0A382TE15</accession>
<gene>
    <name evidence="1" type="ORF">METZ01_LOCUS373214</name>
</gene>
<feature type="non-terminal residue" evidence="1">
    <location>
        <position position="302"/>
    </location>
</feature>
<feature type="non-terminal residue" evidence="1">
    <location>
        <position position="1"/>
    </location>
</feature>
<dbReference type="Gene3D" id="2.130.10.10">
    <property type="entry name" value="YVTN repeat-like/Quinoprotein amine dehydrogenase"/>
    <property type="match status" value="1"/>
</dbReference>